<feature type="compositionally biased region" description="Basic and acidic residues" evidence="3">
    <location>
        <begin position="14"/>
        <end position="24"/>
    </location>
</feature>
<dbReference type="AlphaFoldDB" id="A0AA41NJD9"/>
<dbReference type="GO" id="GO:0030527">
    <property type="term" value="F:structural constituent of chromatin"/>
    <property type="evidence" value="ECO:0007669"/>
    <property type="project" value="InterPro"/>
</dbReference>
<accession>A0AA41NJD9</accession>
<dbReference type="GO" id="GO:0000786">
    <property type="term" value="C:nucleosome"/>
    <property type="evidence" value="ECO:0007669"/>
    <property type="project" value="InterPro"/>
</dbReference>
<evidence type="ECO:0000313" key="5">
    <source>
        <dbReference type="EMBL" id="MBZ3891528.1"/>
    </source>
</evidence>
<dbReference type="EMBL" id="JAATJV010449895">
    <property type="protein sequence ID" value="MBZ3891528.1"/>
    <property type="molecule type" value="Genomic_DNA"/>
</dbReference>
<feature type="compositionally biased region" description="Basic residues" evidence="3">
    <location>
        <begin position="127"/>
        <end position="136"/>
    </location>
</feature>
<name>A0AA41NJD9_SCICA</name>
<comment type="subcellular location">
    <subcellularLocation>
        <location evidence="2">Nucleus</location>
    </subcellularLocation>
</comment>
<dbReference type="Pfam" id="PF00538">
    <property type="entry name" value="Linker_histone"/>
    <property type="match status" value="1"/>
</dbReference>
<comment type="caution">
    <text evidence="5">The sequence shown here is derived from an EMBL/GenBank/DDBJ whole genome shotgun (WGS) entry which is preliminary data.</text>
</comment>
<dbReference type="GO" id="GO:0006334">
    <property type="term" value="P:nucleosome assembly"/>
    <property type="evidence" value="ECO:0007669"/>
    <property type="project" value="InterPro"/>
</dbReference>
<evidence type="ECO:0000259" key="4">
    <source>
        <dbReference type="Pfam" id="PF00538"/>
    </source>
</evidence>
<feature type="compositionally biased region" description="Basic and acidic residues" evidence="3">
    <location>
        <begin position="96"/>
        <end position="109"/>
    </location>
</feature>
<feature type="compositionally biased region" description="Polar residues" evidence="3">
    <location>
        <begin position="143"/>
        <end position="157"/>
    </location>
</feature>
<gene>
    <name evidence="5" type="ORF">SUZIE_213410</name>
</gene>
<keyword evidence="1 2" id="KW-0238">DNA-binding</keyword>
<feature type="compositionally biased region" description="Polar residues" evidence="3">
    <location>
        <begin position="1"/>
        <end position="10"/>
    </location>
</feature>
<dbReference type="InterPro" id="IPR036388">
    <property type="entry name" value="WH-like_DNA-bd_sf"/>
</dbReference>
<dbReference type="InterPro" id="IPR005818">
    <property type="entry name" value="Histone_H1/H5_H15"/>
</dbReference>
<feature type="region of interest" description="Disordered" evidence="3">
    <location>
        <begin position="1"/>
        <end position="30"/>
    </location>
</feature>
<dbReference type="PRINTS" id="PR00624">
    <property type="entry name" value="HISTONEH5"/>
</dbReference>
<feature type="region of interest" description="Disordered" evidence="3">
    <location>
        <begin position="85"/>
        <end position="157"/>
    </location>
</feature>
<dbReference type="InterPro" id="IPR005819">
    <property type="entry name" value="H1/H5"/>
</dbReference>
<keyword evidence="6" id="KW-1185">Reference proteome</keyword>
<keyword evidence="2" id="KW-0158">Chromosome</keyword>
<evidence type="ECO:0000256" key="2">
    <source>
        <dbReference type="RuleBase" id="RU003894"/>
    </source>
</evidence>
<dbReference type="Proteomes" id="UP001166674">
    <property type="component" value="Unassembled WGS sequence"/>
</dbReference>
<evidence type="ECO:0000313" key="6">
    <source>
        <dbReference type="Proteomes" id="UP001166674"/>
    </source>
</evidence>
<dbReference type="GO" id="GO:0005634">
    <property type="term" value="C:nucleus"/>
    <property type="evidence" value="ECO:0007669"/>
    <property type="project" value="UniProtKB-SubCell"/>
</dbReference>
<protein>
    <submittedName>
        <fullName evidence="5">Histone H1.0</fullName>
    </submittedName>
</protein>
<dbReference type="GO" id="GO:0003677">
    <property type="term" value="F:DNA binding"/>
    <property type="evidence" value="ECO:0007669"/>
    <property type="project" value="UniProtKB-KW"/>
</dbReference>
<evidence type="ECO:0000256" key="3">
    <source>
        <dbReference type="SAM" id="MobiDB-lite"/>
    </source>
</evidence>
<feature type="domain" description="H15" evidence="4">
    <location>
        <begin position="27"/>
        <end position="66"/>
    </location>
</feature>
<dbReference type="Gene3D" id="1.10.10.10">
    <property type="entry name" value="Winged helix-like DNA-binding domain superfamily/Winged helix DNA-binding domain"/>
    <property type="match status" value="1"/>
</dbReference>
<keyword evidence="2" id="KW-0539">Nucleus</keyword>
<evidence type="ECO:0000256" key="1">
    <source>
        <dbReference type="ARBA" id="ARBA00023125"/>
    </source>
</evidence>
<sequence length="157" mass="17245">MTENYTSTPTAKPKQAEASKKSTDHPNYSDMINADSQIKLSIKCLVTTVVIKQTKCVGASGAFSLAKSKEPKRSVAFRKTKKEIKNVAMPKKSTNLKKDASKTPREKPKVPKPPVKKAKNKLATMPKKTRIPKVVKAKPINVSEPNKAQSQVQCQEG</sequence>
<organism evidence="5 6">
    <name type="scientific">Sciurus carolinensis</name>
    <name type="common">Eastern gray squirrel</name>
    <dbReference type="NCBI Taxonomy" id="30640"/>
    <lineage>
        <taxon>Eukaryota</taxon>
        <taxon>Metazoa</taxon>
        <taxon>Chordata</taxon>
        <taxon>Craniata</taxon>
        <taxon>Vertebrata</taxon>
        <taxon>Euteleostomi</taxon>
        <taxon>Mammalia</taxon>
        <taxon>Eutheria</taxon>
        <taxon>Euarchontoglires</taxon>
        <taxon>Glires</taxon>
        <taxon>Rodentia</taxon>
        <taxon>Sciuromorpha</taxon>
        <taxon>Sciuridae</taxon>
        <taxon>Sciurinae</taxon>
        <taxon>Sciurini</taxon>
        <taxon>Sciurus</taxon>
    </lineage>
</organism>
<proteinExistence type="inferred from homology"/>
<reference evidence="5" key="1">
    <citation type="submission" date="2020-03" db="EMBL/GenBank/DDBJ databases">
        <title>Studies in the Genomics of Life Span.</title>
        <authorList>
            <person name="Glass D."/>
        </authorList>
    </citation>
    <scope>NUCLEOTIDE SEQUENCE</scope>
    <source>
        <strain evidence="5">SUZIE</strain>
        <tissue evidence="5">Muscle</tissue>
    </source>
</reference>
<comment type="similarity">
    <text evidence="2">Belongs to the histone H1/H5 family.</text>
</comment>